<dbReference type="Proteomes" id="UP000799421">
    <property type="component" value="Unassembled WGS sequence"/>
</dbReference>
<dbReference type="EMBL" id="MU005995">
    <property type="protein sequence ID" value="KAF2859279.1"/>
    <property type="molecule type" value="Genomic_DNA"/>
</dbReference>
<sequence length="1024" mass="116264">MSKRQLEEQHDDQPPKRPKPDVEEIRSADQLRRILNFNNNDNAIRSGLAALKPFLEKIAYSQPPEEDEVAILREYLDAEQSQSPGGPPLLQQFWDSWQHATADGIVVSLCAALALFMRTLSRVESLREHGYAFARSVLLHPHLRLLQRSLASPRHKQGLISPALRLLTEVVSFDGGMLARGVYKRRELTFDGVVVRRLLTMKVGEGEVETVRRPSVRTLAVRYTLALLRGLNPASRADMLARPLAEAVFRFLPADPVEAVEDVLGTVEKIVLGDGDVSRAAKAAVLTVRNLERATEVATRSPGHPAAEKAMQWLLKVVSRTEYGILRPAPWGSKDAVRNTVLSSWILTLKPHVNPRERDIVVQCFKAAPELVLKYFREKNVQLENKPSETWMNHAAFLYETVRLPLPDGLGSDASMSPSTEIMLESLLPQPLSHKVLTRCLNSSVDVMTWWATRVLVLAIEKLRDLQRELSKASTSEPWTDLYALFAERVPPMKDVIAMFRKVAKTKEESKQREEMLRLLRLYYEVLPILALEEQFDVSAALAVVMDRAGGEDPEGLAEKELQHLLAIAQHNSSMKWLGSHGVLDHSPLVKVLQMHVKDCKKVEVRDLLLQVLQGHHVIVDEVELQALIASCLDEGSFWAFLDDCMARTSKQPVKYLDSLEELSEDQEGPMPGLMLATILEQIPFNLKNEVALEWAVRYMTLLSKLKMAPRTKALAKAALKRAWKMIKKAGLSVRKPSTKDLYEKAEIPPAEQPIFQVQTDTPLRYSAPPEERKNHTELLTWAKKDLDEAFEDGTINALVLCLCSEHHDIRRQGHFQLRRLLVTLRESSLEEKEQLGLLIGELIETYEHHDKSAPLPYFTGCFAGRALEVLREPTHFLYAKVNQFLIRSPAWRNSRLPSHWLRATTLSMPEEDTGYWKEVQWVLEWLLDGLRTAADLDILRRAAAFEKLMTLYLSPAASTKFVKERIMELLYRATCIQEGSMTLVSRASVLAWLEMENQTAMKQHVLDSCDKRRLARWTRVDVT</sequence>
<gene>
    <name evidence="5" type="ORF">K470DRAFT_219519</name>
</gene>
<dbReference type="AlphaFoldDB" id="A0A6A7BX43"/>
<dbReference type="InterPro" id="IPR039844">
    <property type="entry name" value="URB1"/>
</dbReference>
<dbReference type="OrthoDB" id="72892at2759"/>
<evidence type="ECO:0008006" key="7">
    <source>
        <dbReference type="Google" id="ProtNLM"/>
    </source>
</evidence>
<evidence type="ECO:0000256" key="1">
    <source>
        <dbReference type="SAM" id="MobiDB-lite"/>
    </source>
</evidence>
<evidence type="ECO:0000259" key="4">
    <source>
        <dbReference type="Pfam" id="PF26140"/>
    </source>
</evidence>
<protein>
    <recommendedName>
        <fullName evidence="7">Nucleolar pre-ribosomal-associated protein 1 C-terminal domain-containing protein</fullName>
    </recommendedName>
</protein>
<feature type="domain" description="URB1 central HEAT repeat" evidence="4">
    <location>
        <begin position="573"/>
        <end position="747"/>
    </location>
</feature>
<keyword evidence="6" id="KW-1185">Reference proteome</keyword>
<evidence type="ECO:0000313" key="5">
    <source>
        <dbReference type="EMBL" id="KAF2859279.1"/>
    </source>
</evidence>
<dbReference type="Pfam" id="PF11707">
    <property type="entry name" value="Npa1"/>
    <property type="match status" value="1"/>
</dbReference>
<dbReference type="Pfam" id="PF26140">
    <property type="entry name" value="HEAT_URB1"/>
    <property type="match status" value="1"/>
</dbReference>
<name>A0A6A7BX43_9PEZI</name>
<dbReference type="InterPro" id="IPR021714">
    <property type="entry name" value="URB1_N"/>
</dbReference>
<evidence type="ECO:0000313" key="6">
    <source>
        <dbReference type="Proteomes" id="UP000799421"/>
    </source>
</evidence>
<organism evidence="5 6">
    <name type="scientific">Piedraia hortae CBS 480.64</name>
    <dbReference type="NCBI Taxonomy" id="1314780"/>
    <lineage>
        <taxon>Eukaryota</taxon>
        <taxon>Fungi</taxon>
        <taxon>Dikarya</taxon>
        <taxon>Ascomycota</taxon>
        <taxon>Pezizomycotina</taxon>
        <taxon>Dothideomycetes</taxon>
        <taxon>Dothideomycetidae</taxon>
        <taxon>Capnodiales</taxon>
        <taxon>Piedraiaceae</taxon>
        <taxon>Piedraia</taxon>
    </lineage>
</organism>
<dbReference type="PANTHER" id="PTHR13500:SF0">
    <property type="entry name" value="NUCLEOLAR PRE-RIBOSOMAL-ASSOCIATED PROTEIN 1"/>
    <property type="match status" value="1"/>
</dbReference>
<dbReference type="GO" id="GO:0000463">
    <property type="term" value="P:maturation of LSU-rRNA from tricistronic rRNA transcript (SSU-rRNA, 5.8S rRNA, LSU-rRNA)"/>
    <property type="evidence" value="ECO:0007669"/>
    <property type="project" value="TreeGrafter"/>
</dbReference>
<evidence type="ECO:0000259" key="2">
    <source>
        <dbReference type="Pfam" id="PF11707"/>
    </source>
</evidence>
<dbReference type="InterPro" id="IPR032436">
    <property type="entry name" value="URB1_C"/>
</dbReference>
<dbReference type="Pfam" id="PF16201">
    <property type="entry name" value="NopRA1"/>
    <property type="match status" value="1"/>
</dbReference>
<dbReference type="InterPro" id="IPR059018">
    <property type="entry name" value="HEAT_URB1"/>
</dbReference>
<dbReference type="GO" id="GO:0000466">
    <property type="term" value="P:maturation of 5.8S rRNA from tricistronic rRNA transcript (SSU-rRNA, 5.8S rRNA, LSU-rRNA)"/>
    <property type="evidence" value="ECO:0007669"/>
    <property type="project" value="TreeGrafter"/>
</dbReference>
<reference evidence="5" key="1">
    <citation type="journal article" date="2020" name="Stud. Mycol.">
        <title>101 Dothideomycetes genomes: a test case for predicting lifestyles and emergence of pathogens.</title>
        <authorList>
            <person name="Haridas S."/>
            <person name="Albert R."/>
            <person name="Binder M."/>
            <person name="Bloem J."/>
            <person name="Labutti K."/>
            <person name="Salamov A."/>
            <person name="Andreopoulos B."/>
            <person name="Baker S."/>
            <person name="Barry K."/>
            <person name="Bills G."/>
            <person name="Bluhm B."/>
            <person name="Cannon C."/>
            <person name="Castanera R."/>
            <person name="Culley D."/>
            <person name="Daum C."/>
            <person name="Ezra D."/>
            <person name="Gonzalez J."/>
            <person name="Henrissat B."/>
            <person name="Kuo A."/>
            <person name="Liang C."/>
            <person name="Lipzen A."/>
            <person name="Lutzoni F."/>
            <person name="Magnuson J."/>
            <person name="Mondo S."/>
            <person name="Nolan M."/>
            <person name="Ohm R."/>
            <person name="Pangilinan J."/>
            <person name="Park H.-J."/>
            <person name="Ramirez L."/>
            <person name="Alfaro M."/>
            <person name="Sun H."/>
            <person name="Tritt A."/>
            <person name="Yoshinaga Y."/>
            <person name="Zwiers L.-H."/>
            <person name="Turgeon B."/>
            <person name="Goodwin S."/>
            <person name="Spatafora J."/>
            <person name="Crous P."/>
            <person name="Grigoriev I."/>
        </authorList>
    </citation>
    <scope>NUCLEOTIDE SEQUENCE</scope>
    <source>
        <strain evidence="5">CBS 480.64</strain>
    </source>
</reference>
<feature type="region of interest" description="Disordered" evidence="1">
    <location>
        <begin position="1"/>
        <end position="24"/>
    </location>
</feature>
<accession>A0A6A7BX43</accession>
<feature type="domain" description="URB1 N-terminal" evidence="2">
    <location>
        <begin position="91"/>
        <end position="393"/>
    </location>
</feature>
<dbReference type="PANTHER" id="PTHR13500">
    <property type="entry name" value="NUCLEOLAR PRERIBOSOMAL-ASSOCIATED PROTEIN 1"/>
    <property type="match status" value="1"/>
</dbReference>
<feature type="domain" description="URB1 C-terminal" evidence="3">
    <location>
        <begin position="797"/>
        <end position="993"/>
    </location>
</feature>
<evidence type="ECO:0000259" key="3">
    <source>
        <dbReference type="Pfam" id="PF16201"/>
    </source>
</evidence>
<dbReference type="GO" id="GO:0005730">
    <property type="term" value="C:nucleolus"/>
    <property type="evidence" value="ECO:0007669"/>
    <property type="project" value="TreeGrafter"/>
</dbReference>
<proteinExistence type="predicted"/>